<dbReference type="Proteomes" id="UP001333818">
    <property type="component" value="Unassembled WGS sequence"/>
</dbReference>
<dbReference type="EMBL" id="JAZBJZ010000069">
    <property type="protein sequence ID" value="MEE3718226.1"/>
    <property type="molecule type" value="Genomic_DNA"/>
</dbReference>
<proteinExistence type="predicted"/>
<dbReference type="CDD" id="cd00657">
    <property type="entry name" value="Ferritin_like"/>
    <property type="match status" value="1"/>
</dbReference>
<dbReference type="InterPro" id="IPR006311">
    <property type="entry name" value="TAT_signal"/>
</dbReference>
<protein>
    <submittedName>
        <fullName evidence="1">Ferritin-like domain-containing protein</fullName>
    </submittedName>
</protein>
<comment type="caution">
    <text evidence="1">The sequence shown here is derived from an EMBL/GenBank/DDBJ whole genome shotgun (WGS) entry which is preliminary data.</text>
</comment>
<dbReference type="AlphaFoldDB" id="A0AAW9PZC7"/>
<dbReference type="Pfam" id="PF13668">
    <property type="entry name" value="Ferritin_2"/>
    <property type="match status" value="1"/>
</dbReference>
<name>A0AAW9PZC7_9CYAN</name>
<dbReference type="SUPFAM" id="SSF47240">
    <property type="entry name" value="Ferritin-like"/>
    <property type="match status" value="1"/>
</dbReference>
<dbReference type="PROSITE" id="PS51318">
    <property type="entry name" value="TAT"/>
    <property type="match status" value="1"/>
</dbReference>
<dbReference type="InterPro" id="IPR012347">
    <property type="entry name" value="Ferritin-like"/>
</dbReference>
<keyword evidence="2" id="KW-1185">Reference proteome</keyword>
<dbReference type="InterPro" id="IPR009078">
    <property type="entry name" value="Ferritin-like_SF"/>
</dbReference>
<dbReference type="Gene3D" id="1.20.1260.10">
    <property type="match status" value="1"/>
</dbReference>
<dbReference type="RefSeq" id="WP_330484659.1">
    <property type="nucleotide sequence ID" value="NZ_JAZBJZ010000069.1"/>
</dbReference>
<reference evidence="1" key="1">
    <citation type="submission" date="2024-01" db="EMBL/GenBank/DDBJ databases">
        <title>Bank of Algae and Cyanobacteria of the Azores (BACA) strain genomes.</title>
        <authorList>
            <person name="Luz R."/>
            <person name="Cordeiro R."/>
            <person name="Fonseca A."/>
            <person name="Goncalves V."/>
        </authorList>
    </citation>
    <scope>NUCLEOTIDE SEQUENCE</scope>
    <source>
        <strain evidence="1">BACA0141</strain>
    </source>
</reference>
<gene>
    <name evidence="1" type="ORF">V2H45_15920</name>
</gene>
<accession>A0AAW9PZC7</accession>
<evidence type="ECO:0000313" key="2">
    <source>
        <dbReference type="Proteomes" id="UP001333818"/>
    </source>
</evidence>
<sequence length="215" mass="22738">MYRTKSSQSASRRQLIKAGIFGAVGIAGVSVASNAIAMPSNKAHAKDDIKILNNALFYEHQAIWAYSFAAGKLTGSNVGKAVLAIALANQADHKQHRDTLSMVIRQLGGNPVMAKSDYLETVKPYLEKGEGNLDSDVNIAKLALALETDAAIAYTTEIAQLKTPALITAGASIGSTEASHATVIRAAFQSLGVDLKVVPASFVSADTREAWIIRV</sequence>
<evidence type="ECO:0000313" key="1">
    <source>
        <dbReference type="EMBL" id="MEE3718226.1"/>
    </source>
</evidence>
<organism evidence="1 2">
    <name type="scientific">Tumidithrix elongata BACA0141</name>
    <dbReference type="NCBI Taxonomy" id="2716417"/>
    <lineage>
        <taxon>Bacteria</taxon>
        <taxon>Bacillati</taxon>
        <taxon>Cyanobacteriota</taxon>
        <taxon>Cyanophyceae</taxon>
        <taxon>Pseudanabaenales</taxon>
        <taxon>Pseudanabaenaceae</taxon>
        <taxon>Tumidithrix</taxon>
        <taxon>Tumidithrix elongata</taxon>
    </lineage>
</organism>